<dbReference type="Proteomes" id="UP000256779">
    <property type="component" value="Unassembled WGS sequence"/>
</dbReference>
<dbReference type="InterPro" id="IPR029063">
    <property type="entry name" value="SAM-dependent_MTases_sf"/>
</dbReference>
<evidence type="ECO:0000256" key="2">
    <source>
        <dbReference type="ARBA" id="ARBA00022679"/>
    </source>
</evidence>
<dbReference type="Gene3D" id="3.40.50.150">
    <property type="entry name" value="Vaccinia Virus protein VP39"/>
    <property type="match status" value="1"/>
</dbReference>
<feature type="domain" description="Methyltransferase" evidence="3">
    <location>
        <begin position="39"/>
        <end position="128"/>
    </location>
</feature>
<protein>
    <submittedName>
        <fullName evidence="4">Ubiquinone/menaquinone biosynthesis C-methylase UbiE</fullName>
    </submittedName>
</protein>
<evidence type="ECO:0000259" key="3">
    <source>
        <dbReference type="Pfam" id="PF13649"/>
    </source>
</evidence>
<name>A0A3D9L4K9_MARFU</name>
<evidence type="ECO:0000313" key="5">
    <source>
        <dbReference type="Proteomes" id="UP000256779"/>
    </source>
</evidence>
<dbReference type="OrthoDB" id="836632at2"/>
<keyword evidence="2" id="KW-0808">Transferase</keyword>
<dbReference type="GO" id="GO:0032259">
    <property type="term" value="P:methylation"/>
    <property type="evidence" value="ECO:0007669"/>
    <property type="project" value="UniProtKB-KW"/>
</dbReference>
<dbReference type="SUPFAM" id="SSF53335">
    <property type="entry name" value="S-adenosyl-L-methionine-dependent methyltransferases"/>
    <property type="match status" value="1"/>
</dbReference>
<dbReference type="CDD" id="cd02440">
    <property type="entry name" value="AdoMet_MTases"/>
    <property type="match status" value="1"/>
</dbReference>
<gene>
    <name evidence="4" type="ORF">C7460_105135</name>
</gene>
<proteinExistence type="predicted"/>
<reference evidence="4 5" key="1">
    <citation type="submission" date="2018-07" db="EMBL/GenBank/DDBJ databases">
        <title>Genomic Encyclopedia of Type Strains, Phase IV (KMG-IV): sequencing the most valuable type-strain genomes for metagenomic binning, comparative biology and taxonomic classification.</title>
        <authorList>
            <person name="Goeker M."/>
        </authorList>
    </citation>
    <scope>NUCLEOTIDE SEQUENCE [LARGE SCALE GENOMIC DNA]</scope>
    <source>
        <strain evidence="4 5">DSM 4134</strain>
    </source>
</reference>
<keyword evidence="1 4" id="KW-0489">Methyltransferase</keyword>
<dbReference type="AlphaFoldDB" id="A0A3D9L4K9"/>
<dbReference type="PANTHER" id="PTHR43861">
    <property type="entry name" value="TRANS-ACONITATE 2-METHYLTRANSFERASE-RELATED"/>
    <property type="match status" value="1"/>
</dbReference>
<accession>A0A3D9L4K9</accession>
<sequence length="197" mass="22763">MSFDRVAVFYDRLARLVFGPKWTNVQLEPVKHLATAEHVLILGGGSGQILEHLPEVAQITYLEASAKMIALAQKKGHSNVRFVQTDFLKWHTETKFDAIYCPFFLDCFSKQELQRVTAKIENALLPEGILHIIDFQRSTGWHNALINVMYLFFKYTAGVSGRKLLPFKRLLSAQGFQLIDDKSFFQGWIFYSRFKKR</sequence>
<dbReference type="RefSeq" id="WP_115867510.1">
    <property type="nucleotide sequence ID" value="NZ_QREG01000005.1"/>
</dbReference>
<evidence type="ECO:0000313" key="4">
    <source>
        <dbReference type="EMBL" id="REE00512.1"/>
    </source>
</evidence>
<organism evidence="4 5">
    <name type="scientific">Marinoscillum furvescens DSM 4134</name>
    <dbReference type="NCBI Taxonomy" id="1122208"/>
    <lineage>
        <taxon>Bacteria</taxon>
        <taxon>Pseudomonadati</taxon>
        <taxon>Bacteroidota</taxon>
        <taxon>Cytophagia</taxon>
        <taxon>Cytophagales</taxon>
        <taxon>Reichenbachiellaceae</taxon>
        <taxon>Marinoscillum</taxon>
    </lineage>
</organism>
<dbReference type="Pfam" id="PF13649">
    <property type="entry name" value="Methyltransf_25"/>
    <property type="match status" value="1"/>
</dbReference>
<keyword evidence="5" id="KW-1185">Reference proteome</keyword>
<comment type="caution">
    <text evidence="4">The sequence shown here is derived from an EMBL/GenBank/DDBJ whole genome shotgun (WGS) entry which is preliminary data.</text>
</comment>
<dbReference type="GO" id="GO:0008168">
    <property type="term" value="F:methyltransferase activity"/>
    <property type="evidence" value="ECO:0007669"/>
    <property type="project" value="UniProtKB-KW"/>
</dbReference>
<dbReference type="PANTHER" id="PTHR43861:SF1">
    <property type="entry name" value="TRANS-ACONITATE 2-METHYLTRANSFERASE"/>
    <property type="match status" value="1"/>
</dbReference>
<dbReference type="InterPro" id="IPR041698">
    <property type="entry name" value="Methyltransf_25"/>
</dbReference>
<dbReference type="EMBL" id="QREG01000005">
    <property type="protein sequence ID" value="REE00512.1"/>
    <property type="molecule type" value="Genomic_DNA"/>
</dbReference>
<keyword evidence="4" id="KW-0830">Ubiquinone</keyword>
<evidence type="ECO:0000256" key="1">
    <source>
        <dbReference type="ARBA" id="ARBA00022603"/>
    </source>
</evidence>